<keyword evidence="4" id="KW-1185">Reference proteome</keyword>
<keyword evidence="2" id="KW-0472">Membrane</keyword>
<keyword evidence="2" id="KW-1133">Transmembrane helix</keyword>
<organism evidence="3 4">
    <name type="scientific">Clonorchis sinensis</name>
    <name type="common">Chinese liver fluke</name>
    <dbReference type="NCBI Taxonomy" id="79923"/>
    <lineage>
        <taxon>Eukaryota</taxon>
        <taxon>Metazoa</taxon>
        <taxon>Spiralia</taxon>
        <taxon>Lophotrochozoa</taxon>
        <taxon>Platyhelminthes</taxon>
        <taxon>Trematoda</taxon>
        <taxon>Digenea</taxon>
        <taxon>Opisthorchiida</taxon>
        <taxon>Opisthorchiata</taxon>
        <taxon>Opisthorchiidae</taxon>
        <taxon>Clonorchis</taxon>
    </lineage>
</organism>
<dbReference type="InParanoid" id="A0A419PYA1"/>
<keyword evidence="2" id="KW-0812">Transmembrane</keyword>
<comment type="caution">
    <text evidence="3">The sequence shown here is derived from an EMBL/GenBank/DDBJ whole genome shotgun (WGS) entry which is preliminary data.</text>
</comment>
<dbReference type="EMBL" id="NIRI02000013">
    <property type="protein sequence ID" value="KAG5452913.1"/>
    <property type="molecule type" value="Genomic_DNA"/>
</dbReference>
<feature type="region of interest" description="Disordered" evidence="1">
    <location>
        <begin position="141"/>
        <end position="215"/>
    </location>
</feature>
<reference evidence="3 4" key="2">
    <citation type="journal article" date="2021" name="Genomics">
        <title>High-quality reference genome for Clonorchis sinensis.</title>
        <authorList>
            <person name="Young N.D."/>
            <person name="Stroehlein A.J."/>
            <person name="Kinkar L."/>
            <person name="Wang T."/>
            <person name="Sohn W.M."/>
            <person name="Chang B.C.H."/>
            <person name="Kaur P."/>
            <person name="Weisz D."/>
            <person name="Dudchenko O."/>
            <person name="Aiden E.L."/>
            <person name="Korhonen P.K."/>
            <person name="Gasser R.B."/>
        </authorList>
    </citation>
    <scope>NUCLEOTIDE SEQUENCE [LARGE SCALE GENOMIC DNA]</scope>
    <source>
        <strain evidence="3">Cs-k2</strain>
    </source>
</reference>
<evidence type="ECO:0000313" key="4">
    <source>
        <dbReference type="Proteomes" id="UP000286415"/>
    </source>
</evidence>
<proteinExistence type="predicted"/>
<evidence type="ECO:0000313" key="3">
    <source>
        <dbReference type="EMBL" id="KAG5452913.1"/>
    </source>
</evidence>
<feature type="transmembrane region" description="Helical" evidence="2">
    <location>
        <begin position="85"/>
        <end position="107"/>
    </location>
</feature>
<reference evidence="3 4" key="1">
    <citation type="journal article" date="2018" name="Biotechnol. Adv.">
        <title>Improved genomic resources and new bioinformatic workflow for the carcinogenic parasite Clonorchis sinensis: Biotechnological implications.</title>
        <authorList>
            <person name="Wang D."/>
            <person name="Korhonen P.K."/>
            <person name="Gasser R.B."/>
            <person name="Young N.D."/>
        </authorList>
    </citation>
    <scope>NUCLEOTIDE SEQUENCE [LARGE SCALE GENOMIC DNA]</scope>
    <source>
        <strain evidence="3">Cs-k2</strain>
    </source>
</reference>
<dbReference type="OrthoDB" id="6261822at2759"/>
<feature type="transmembrane region" description="Helical" evidence="2">
    <location>
        <begin position="12"/>
        <end position="35"/>
    </location>
</feature>
<dbReference type="Proteomes" id="UP000286415">
    <property type="component" value="Unassembled WGS sequence"/>
</dbReference>
<gene>
    <name evidence="3" type="ORF">CSKR_107460</name>
</gene>
<accession>A0A419PYA1</accession>
<feature type="compositionally biased region" description="Basic and acidic residues" evidence="1">
    <location>
        <begin position="179"/>
        <end position="215"/>
    </location>
</feature>
<sequence length="232" mass="25578">MARHYDSLSLTVLVLCIIFTIVALVSNTWVCGGLFSSCMNGKWRESAVAVGGMLVIGLTLLIFATICDFISFCCEDHARRPTFVLIRYTTLGIGVIMESSAMIIYTVKIGHHWSYFLGVAACVLAIQSGLMHVSAILSRKQAPTGPAPQPVPEKKKEQDEDSNDESEDNSKKKKKQKKEKKDKPTSKAEAGTAKETKDQKKDPELAEAKEVREADCKEEVINEVVPCNIPGW</sequence>
<dbReference type="AlphaFoldDB" id="A0A419PYA1"/>
<feature type="transmembrane region" description="Helical" evidence="2">
    <location>
        <begin position="113"/>
        <end position="133"/>
    </location>
</feature>
<feature type="transmembrane region" description="Helical" evidence="2">
    <location>
        <begin position="47"/>
        <end position="73"/>
    </location>
</feature>
<name>A0A419PYA1_CLOSI</name>
<evidence type="ECO:0000256" key="2">
    <source>
        <dbReference type="SAM" id="Phobius"/>
    </source>
</evidence>
<protein>
    <submittedName>
        <fullName evidence="3">Uncharacterized protein</fullName>
    </submittedName>
</protein>
<evidence type="ECO:0000256" key="1">
    <source>
        <dbReference type="SAM" id="MobiDB-lite"/>
    </source>
</evidence>